<feature type="region of interest" description="Disordered" evidence="1">
    <location>
        <begin position="1"/>
        <end position="32"/>
    </location>
</feature>
<feature type="transmembrane region" description="Helical" evidence="2">
    <location>
        <begin position="172"/>
        <end position="192"/>
    </location>
</feature>
<reference evidence="3" key="1">
    <citation type="submission" date="2020-07" db="EMBL/GenBank/DDBJ databases">
        <title>The High-quality genome of the commercially important snow crab, Chionoecetes opilio.</title>
        <authorList>
            <person name="Jeong J.-H."/>
            <person name="Ryu S."/>
        </authorList>
    </citation>
    <scope>NUCLEOTIDE SEQUENCE</scope>
    <source>
        <strain evidence="3">MADBK_172401_WGS</strain>
        <tissue evidence="3">Digestive gland</tissue>
    </source>
</reference>
<dbReference type="AlphaFoldDB" id="A0A8J5CH77"/>
<dbReference type="Proteomes" id="UP000770661">
    <property type="component" value="Unassembled WGS sequence"/>
</dbReference>
<gene>
    <name evidence="3" type="primary">trpa-1_3</name>
    <name evidence="3" type="ORF">GWK47_046112</name>
</gene>
<evidence type="ECO:0000256" key="1">
    <source>
        <dbReference type="SAM" id="MobiDB-lite"/>
    </source>
</evidence>
<evidence type="ECO:0000256" key="2">
    <source>
        <dbReference type="SAM" id="Phobius"/>
    </source>
</evidence>
<protein>
    <submittedName>
        <fullName evidence="3">Transient receptor potential cation channel subfamily A member 1</fullName>
    </submittedName>
</protein>
<evidence type="ECO:0000313" key="3">
    <source>
        <dbReference type="EMBL" id="KAG0721623.1"/>
    </source>
</evidence>
<keyword evidence="3" id="KW-0675">Receptor</keyword>
<keyword evidence="4" id="KW-1185">Reference proteome</keyword>
<accession>A0A8J5CH77</accession>
<keyword evidence="2" id="KW-0472">Membrane</keyword>
<keyword evidence="2" id="KW-0812">Transmembrane</keyword>
<proteinExistence type="predicted"/>
<organism evidence="3 4">
    <name type="scientific">Chionoecetes opilio</name>
    <name type="common">Atlantic snow crab</name>
    <name type="synonym">Cancer opilio</name>
    <dbReference type="NCBI Taxonomy" id="41210"/>
    <lineage>
        <taxon>Eukaryota</taxon>
        <taxon>Metazoa</taxon>
        <taxon>Ecdysozoa</taxon>
        <taxon>Arthropoda</taxon>
        <taxon>Crustacea</taxon>
        <taxon>Multicrustacea</taxon>
        <taxon>Malacostraca</taxon>
        <taxon>Eumalacostraca</taxon>
        <taxon>Eucarida</taxon>
        <taxon>Decapoda</taxon>
        <taxon>Pleocyemata</taxon>
        <taxon>Brachyura</taxon>
        <taxon>Eubrachyura</taxon>
        <taxon>Majoidea</taxon>
        <taxon>Majidae</taxon>
        <taxon>Chionoecetes</taxon>
    </lineage>
</organism>
<comment type="caution">
    <text evidence="3">The sequence shown here is derived from an EMBL/GenBank/DDBJ whole genome shotgun (WGS) entry which is preliminary data.</text>
</comment>
<evidence type="ECO:0000313" key="4">
    <source>
        <dbReference type="Proteomes" id="UP000770661"/>
    </source>
</evidence>
<sequence>MPSPCPPTPQPLLHQTFGEAGFSESGTPADRGADCNAQDKIAAEAIIESEWWTAACFSETNPVQNGVDQSCSNFRDLINSHPSLALKVQDRCLQYSSAESGLTHDFRLFEDNFCHEEGQITLEKPHALTAGERLLQNHPVSLMVQHTRAELLQHSLTDAWLLHLWRTYVSHIFTFLLIIEVLFLIALHIFIYNVE</sequence>
<name>A0A8J5CH77_CHIOP</name>
<keyword evidence="2" id="KW-1133">Transmembrane helix</keyword>
<feature type="compositionally biased region" description="Pro residues" evidence="1">
    <location>
        <begin position="1"/>
        <end position="10"/>
    </location>
</feature>
<dbReference type="EMBL" id="JACEEZ010010770">
    <property type="protein sequence ID" value="KAG0721623.1"/>
    <property type="molecule type" value="Genomic_DNA"/>
</dbReference>